<evidence type="ECO:0000313" key="3">
    <source>
        <dbReference type="Proteomes" id="UP000014480"/>
    </source>
</evidence>
<evidence type="ECO:0000313" key="2">
    <source>
        <dbReference type="EMBL" id="TDZ20942.1"/>
    </source>
</evidence>
<name>A0A484FSE9_COLOR</name>
<dbReference type="EMBL" id="AMCV02000016">
    <property type="protein sequence ID" value="TDZ20942.1"/>
    <property type="molecule type" value="Genomic_DNA"/>
</dbReference>
<sequence>MPPGRPRFDLDPFKDDIVEAYNRRDTIESTLKSLHAKGVPVNTKTLQRPMHRWRLHQPRHGRHNPRRKLNPRHSNRSSNSNGIINNSTTWRQRSRTRCTTSRPLLHPALALEILKIKIRPSIFACTIPEDRAAIRHNHNPDHYHYHNHNHNHYDINHHCCSHISSSLIPFGHRHLNRIPIRSSSGNHRSHRR</sequence>
<feature type="compositionally biased region" description="Low complexity" evidence="1">
    <location>
        <begin position="76"/>
        <end position="98"/>
    </location>
</feature>
<evidence type="ECO:0008006" key="4">
    <source>
        <dbReference type="Google" id="ProtNLM"/>
    </source>
</evidence>
<dbReference type="AlphaFoldDB" id="A0A484FSE9"/>
<proteinExistence type="predicted"/>
<protein>
    <recommendedName>
        <fullName evidence="4">Clr5 domain-containing protein</fullName>
    </recommendedName>
</protein>
<gene>
    <name evidence="2" type="ORF">Cob_v006199</name>
</gene>
<dbReference type="Proteomes" id="UP000014480">
    <property type="component" value="Unassembled WGS sequence"/>
</dbReference>
<reference evidence="3" key="2">
    <citation type="journal article" date="2019" name="Mol. Plant Microbe Interact.">
        <title>Genome sequence resources for four phytopathogenic fungi from the Colletotrichum orbiculare species complex.</title>
        <authorList>
            <person name="Gan P."/>
            <person name="Tsushima A."/>
            <person name="Narusaka M."/>
            <person name="Narusaka Y."/>
            <person name="Takano Y."/>
            <person name="Kubo Y."/>
            <person name="Shirasu K."/>
        </authorList>
    </citation>
    <scope>GENOME REANNOTATION</scope>
    <source>
        <strain evidence="3">104-T / ATCC 96160 / CBS 514.97 / LARS 414 / MAFF 240422</strain>
    </source>
</reference>
<feature type="compositionally biased region" description="Basic residues" evidence="1">
    <location>
        <begin position="49"/>
        <end position="75"/>
    </location>
</feature>
<feature type="region of interest" description="Disordered" evidence="1">
    <location>
        <begin position="41"/>
        <end position="98"/>
    </location>
</feature>
<keyword evidence="3" id="KW-1185">Reference proteome</keyword>
<evidence type="ECO:0000256" key="1">
    <source>
        <dbReference type="SAM" id="MobiDB-lite"/>
    </source>
</evidence>
<reference evidence="3" key="1">
    <citation type="journal article" date="2013" name="New Phytol.">
        <title>Comparative genomic and transcriptomic analyses reveal the hemibiotrophic stage shift of Colletotrichum fungi.</title>
        <authorList>
            <person name="Gan P."/>
            <person name="Ikeda K."/>
            <person name="Irieda H."/>
            <person name="Narusaka M."/>
            <person name="O'Connell R.J."/>
            <person name="Narusaka Y."/>
            <person name="Takano Y."/>
            <person name="Kubo Y."/>
            <person name="Shirasu K."/>
        </authorList>
    </citation>
    <scope>NUCLEOTIDE SEQUENCE [LARGE SCALE GENOMIC DNA]</scope>
    <source>
        <strain evidence="3">104-T / ATCC 96160 / CBS 514.97 / LARS 414 / MAFF 240422</strain>
    </source>
</reference>
<comment type="caution">
    <text evidence="2">The sequence shown here is derived from an EMBL/GenBank/DDBJ whole genome shotgun (WGS) entry which is preliminary data.</text>
</comment>
<accession>A0A484FSE9</accession>
<dbReference type="OrthoDB" id="5392716at2759"/>
<organism evidence="2 3">
    <name type="scientific">Colletotrichum orbiculare (strain 104-T / ATCC 96160 / CBS 514.97 / LARS 414 / MAFF 240422)</name>
    <name type="common">Cucumber anthracnose fungus</name>
    <name type="synonym">Colletotrichum lagenarium</name>
    <dbReference type="NCBI Taxonomy" id="1213857"/>
    <lineage>
        <taxon>Eukaryota</taxon>
        <taxon>Fungi</taxon>
        <taxon>Dikarya</taxon>
        <taxon>Ascomycota</taxon>
        <taxon>Pezizomycotina</taxon>
        <taxon>Sordariomycetes</taxon>
        <taxon>Hypocreomycetidae</taxon>
        <taxon>Glomerellales</taxon>
        <taxon>Glomerellaceae</taxon>
        <taxon>Colletotrichum</taxon>
        <taxon>Colletotrichum orbiculare species complex</taxon>
    </lineage>
</organism>